<keyword evidence="7" id="KW-1185">Reference proteome</keyword>
<feature type="transmembrane region" description="Helical" evidence="4">
    <location>
        <begin position="343"/>
        <end position="363"/>
    </location>
</feature>
<feature type="transmembrane region" description="Helical" evidence="4">
    <location>
        <begin position="12"/>
        <end position="36"/>
    </location>
</feature>
<comment type="caution">
    <text evidence="6">The sequence shown here is derived from an EMBL/GenBank/DDBJ whole genome shotgun (WGS) entry which is preliminary data.</text>
</comment>
<feature type="transmembrane region" description="Helical" evidence="4">
    <location>
        <begin position="369"/>
        <end position="390"/>
    </location>
</feature>
<feature type="transmembrane region" description="Helical" evidence="4">
    <location>
        <begin position="48"/>
        <end position="68"/>
    </location>
</feature>
<evidence type="ECO:0000256" key="1">
    <source>
        <dbReference type="ARBA" id="ARBA00022692"/>
    </source>
</evidence>
<feature type="transmembrane region" description="Helical" evidence="4">
    <location>
        <begin position="217"/>
        <end position="238"/>
    </location>
</feature>
<feature type="transmembrane region" description="Helical" evidence="4">
    <location>
        <begin position="250"/>
        <end position="270"/>
    </location>
</feature>
<evidence type="ECO:0000256" key="4">
    <source>
        <dbReference type="SAM" id="Phobius"/>
    </source>
</evidence>
<feature type="transmembrane region" description="Helical" evidence="4">
    <location>
        <begin position="306"/>
        <end position="331"/>
    </location>
</feature>
<dbReference type="Pfam" id="PF07690">
    <property type="entry name" value="MFS_1"/>
    <property type="match status" value="1"/>
</dbReference>
<proteinExistence type="predicted"/>
<dbReference type="PROSITE" id="PS50850">
    <property type="entry name" value="MFS"/>
    <property type="match status" value="1"/>
</dbReference>
<accession>A0A5S5MEU4</accession>
<feature type="domain" description="Major facilitator superfamily (MFS) profile" evidence="5">
    <location>
        <begin position="13"/>
        <end position="395"/>
    </location>
</feature>
<dbReference type="GO" id="GO:0022857">
    <property type="term" value="F:transmembrane transporter activity"/>
    <property type="evidence" value="ECO:0007669"/>
    <property type="project" value="InterPro"/>
</dbReference>
<feature type="transmembrane region" description="Helical" evidence="4">
    <location>
        <begin position="282"/>
        <end position="300"/>
    </location>
</feature>
<keyword evidence="1 4" id="KW-0812">Transmembrane</keyword>
<dbReference type="AlphaFoldDB" id="A0A5S5MEU4"/>
<dbReference type="InterPro" id="IPR036259">
    <property type="entry name" value="MFS_trans_sf"/>
</dbReference>
<dbReference type="EMBL" id="VDMB01000013">
    <property type="protein sequence ID" value="TYT74253.1"/>
    <property type="molecule type" value="Genomic_DNA"/>
</dbReference>
<reference evidence="6 7" key="1">
    <citation type="submission" date="2019-06" db="EMBL/GenBank/DDBJ databases">
        <title>Desulfobotulus mexicanus sp. nov., a novel sulfate-reducing bacterium isolated from the sediment of an alkaline crater lake in Mexico.</title>
        <authorList>
            <person name="Hirschler-Rea A."/>
        </authorList>
    </citation>
    <scope>NUCLEOTIDE SEQUENCE [LARGE SCALE GENOMIC DNA]</scope>
    <source>
        <strain evidence="6 7">PAR22N</strain>
    </source>
</reference>
<dbReference type="OrthoDB" id="1404228at2"/>
<name>A0A5S5MEU4_9BACT</name>
<evidence type="ECO:0000256" key="3">
    <source>
        <dbReference type="ARBA" id="ARBA00023136"/>
    </source>
</evidence>
<keyword evidence="3 4" id="KW-0472">Membrane</keyword>
<dbReference type="PANTHER" id="PTHR11360">
    <property type="entry name" value="MONOCARBOXYLATE TRANSPORTER"/>
    <property type="match status" value="1"/>
</dbReference>
<evidence type="ECO:0000313" key="7">
    <source>
        <dbReference type="Proteomes" id="UP000321899"/>
    </source>
</evidence>
<protein>
    <submittedName>
        <fullName evidence="6">MFS transporter</fullName>
    </submittedName>
</protein>
<dbReference type="InterPro" id="IPR011701">
    <property type="entry name" value="MFS"/>
</dbReference>
<dbReference type="InterPro" id="IPR050327">
    <property type="entry name" value="Proton-linked_MCT"/>
</dbReference>
<dbReference type="SUPFAM" id="SSF103473">
    <property type="entry name" value="MFS general substrate transporter"/>
    <property type="match status" value="1"/>
</dbReference>
<dbReference type="PANTHER" id="PTHR11360:SF308">
    <property type="entry name" value="BLL3089 PROTEIN"/>
    <property type="match status" value="1"/>
</dbReference>
<feature type="transmembrane region" description="Helical" evidence="4">
    <location>
        <begin position="143"/>
        <end position="162"/>
    </location>
</feature>
<dbReference type="Proteomes" id="UP000321899">
    <property type="component" value="Unassembled WGS sequence"/>
</dbReference>
<dbReference type="Gene3D" id="1.20.1250.20">
    <property type="entry name" value="MFS general substrate transporter like domains"/>
    <property type="match status" value="1"/>
</dbReference>
<evidence type="ECO:0000259" key="5">
    <source>
        <dbReference type="PROSITE" id="PS50850"/>
    </source>
</evidence>
<sequence length="396" mass="43344">MSYLNFFCQYHKVLFFGVLLTFFSSFGQTFLISVFVPHILKEFSLNSGQFGTIYSLATLCSAALLPFFGRLLDKSRISTFTFCIGLTLLLSCWLMALSPGVAFLFAALLGLRISGQGLMGLTASTAMARLFTKFRGRALSISATGYPLGEGILPLVTVLILHSYGLRITWLIAGFFIALIFLPLSIFLIRDTGTPAEETTKTEEEWSPKHLLGDVRFYLILPGIMAIPFLLTGIFLYQTSLADFKGYTPGLMASGFTAYALMRMLSSIAVGPWIDRLGGIRLFPFSVIPLFMGLIVLWTQSGIWCIYLFFILAGASQGVSGIIATTVWAEIYGVNVLGQVKSLSAMVVVFSTALSPALFGWMIASNFSFSWILPGAAAFCILAFVSGLAMRRIPRT</sequence>
<feature type="transmembrane region" description="Helical" evidence="4">
    <location>
        <begin position="168"/>
        <end position="189"/>
    </location>
</feature>
<feature type="transmembrane region" description="Helical" evidence="4">
    <location>
        <begin position="80"/>
        <end position="107"/>
    </location>
</feature>
<organism evidence="6 7">
    <name type="scientific">Desulfobotulus mexicanus</name>
    <dbReference type="NCBI Taxonomy" id="2586642"/>
    <lineage>
        <taxon>Bacteria</taxon>
        <taxon>Pseudomonadati</taxon>
        <taxon>Thermodesulfobacteriota</taxon>
        <taxon>Desulfobacteria</taxon>
        <taxon>Desulfobacterales</taxon>
        <taxon>Desulfobacteraceae</taxon>
        <taxon>Desulfobotulus</taxon>
    </lineage>
</organism>
<evidence type="ECO:0000256" key="2">
    <source>
        <dbReference type="ARBA" id="ARBA00022989"/>
    </source>
</evidence>
<evidence type="ECO:0000313" key="6">
    <source>
        <dbReference type="EMBL" id="TYT74253.1"/>
    </source>
</evidence>
<gene>
    <name evidence="6" type="ORF">FIM25_10815</name>
</gene>
<keyword evidence="2 4" id="KW-1133">Transmembrane helix</keyword>
<dbReference type="InterPro" id="IPR020846">
    <property type="entry name" value="MFS_dom"/>
</dbReference>
<feature type="transmembrane region" description="Helical" evidence="4">
    <location>
        <begin position="113"/>
        <end position="131"/>
    </location>
</feature>
<dbReference type="RefSeq" id="WP_139449149.1">
    <property type="nucleotide sequence ID" value="NZ_VDMB01000013.1"/>
</dbReference>